<evidence type="ECO:0000256" key="2">
    <source>
        <dbReference type="SAM" id="SignalP"/>
    </source>
</evidence>
<reference evidence="4" key="1">
    <citation type="journal article" date="2019" name="Int. J. Syst. Evol. Microbiol.">
        <title>The Global Catalogue of Microorganisms (GCM) 10K type strain sequencing project: providing services to taxonomists for standard genome sequencing and annotation.</title>
        <authorList>
            <consortium name="The Broad Institute Genomics Platform"/>
            <consortium name="The Broad Institute Genome Sequencing Center for Infectious Disease"/>
            <person name="Wu L."/>
            <person name="Ma J."/>
        </authorList>
    </citation>
    <scope>NUCLEOTIDE SEQUENCE [LARGE SCALE GENOMIC DNA]</scope>
    <source>
        <strain evidence="4">KCTC 23723</strain>
    </source>
</reference>
<keyword evidence="2" id="KW-0732">Signal</keyword>
<evidence type="ECO:0000256" key="1">
    <source>
        <dbReference type="SAM" id="Phobius"/>
    </source>
</evidence>
<keyword evidence="1" id="KW-1133">Transmembrane helix</keyword>
<comment type="caution">
    <text evidence="3">The sequence shown here is derived from an EMBL/GenBank/DDBJ whole genome shotgun (WGS) entry which is preliminary data.</text>
</comment>
<feature type="chain" id="PRO_5047124515" evidence="2">
    <location>
        <begin position="21"/>
        <end position="160"/>
    </location>
</feature>
<organism evidence="3 4">
    <name type="scientific">Alishewanella tabrizica</name>
    <dbReference type="NCBI Taxonomy" id="671278"/>
    <lineage>
        <taxon>Bacteria</taxon>
        <taxon>Pseudomonadati</taxon>
        <taxon>Pseudomonadota</taxon>
        <taxon>Gammaproteobacteria</taxon>
        <taxon>Alteromonadales</taxon>
        <taxon>Alteromonadaceae</taxon>
        <taxon>Alishewanella</taxon>
    </lineage>
</organism>
<name>A0ABQ2WUT1_9ALTE</name>
<evidence type="ECO:0000313" key="3">
    <source>
        <dbReference type="EMBL" id="GGW72087.1"/>
    </source>
</evidence>
<accession>A0ABQ2WUT1</accession>
<feature type="transmembrane region" description="Helical" evidence="1">
    <location>
        <begin position="138"/>
        <end position="156"/>
    </location>
</feature>
<proteinExistence type="predicted"/>
<evidence type="ECO:0000313" key="4">
    <source>
        <dbReference type="Proteomes" id="UP000634667"/>
    </source>
</evidence>
<protein>
    <submittedName>
        <fullName evidence="3">Uncharacterized protein</fullName>
    </submittedName>
</protein>
<sequence length="160" mass="17742">MRYGLLALSCILLASPWVYSQQQYTESACILLEHQAKRFSQDPFGRIYQESKYQLETYCSNPIPRPIDVANFVPDNQIRTVRPISPPPALTLKQMMAAETSPVVAATPLATSEKSASAAVMGPMPDETASVFDNKQNVLAIPLVVLLGFILLRSIMRRQS</sequence>
<dbReference type="RefSeq" id="WP_189484087.1">
    <property type="nucleotide sequence ID" value="NZ_BMYR01000015.1"/>
</dbReference>
<dbReference type="EMBL" id="BMYR01000015">
    <property type="protein sequence ID" value="GGW72087.1"/>
    <property type="molecule type" value="Genomic_DNA"/>
</dbReference>
<keyword evidence="1" id="KW-0472">Membrane</keyword>
<feature type="signal peptide" evidence="2">
    <location>
        <begin position="1"/>
        <end position="20"/>
    </location>
</feature>
<dbReference type="Proteomes" id="UP000634667">
    <property type="component" value="Unassembled WGS sequence"/>
</dbReference>
<gene>
    <name evidence="3" type="ORF">GCM10008111_30340</name>
</gene>
<keyword evidence="4" id="KW-1185">Reference proteome</keyword>
<keyword evidence="1" id="KW-0812">Transmembrane</keyword>